<dbReference type="InterPro" id="IPR054204">
    <property type="entry name" value="DUF6909"/>
</dbReference>
<dbReference type="EMBL" id="CP059075">
    <property type="protein sequence ID" value="QRE04232.1"/>
    <property type="molecule type" value="Genomic_DNA"/>
</dbReference>
<dbReference type="KEGG" id="fpv:IA03_12310"/>
<accession>A0A075SAE5</accession>
<dbReference type="KEGG" id="fpq:IB65_12535"/>
<protein>
    <submittedName>
        <fullName evidence="1">Uncharacterized protein</fullName>
    </submittedName>
</protein>
<evidence type="ECO:0000313" key="2">
    <source>
        <dbReference type="Proteomes" id="UP000596329"/>
    </source>
</evidence>
<organism evidence="1 2">
    <name type="scientific">Flavobacterium psychrophilum</name>
    <dbReference type="NCBI Taxonomy" id="96345"/>
    <lineage>
        <taxon>Bacteria</taxon>
        <taxon>Pseudomonadati</taxon>
        <taxon>Bacteroidota</taxon>
        <taxon>Flavobacteriia</taxon>
        <taxon>Flavobacteriales</taxon>
        <taxon>Flavobacteriaceae</taxon>
        <taxon>Flavobacterium</taxon>
    </lineage>
</organism>
<evidence type="ECO:0000313" key="1">
    <source>
        <dbReference type="EMBL" id="QRE04232.1"/>
    </source>
</evidence>
<gene>
    <name evidence="1" type="ORF">H0H26_01095</name>
</gene>
<proteinExistence type="predicted"/>
<sequence length="562" mass="63724">MKEIKNISRSRAQESSAAIERLYITMRHLFNRGFYKPMGISGETLREALLALRPEIYGTIAEEKVELNGLLYVIERLPVGIEECRYINLTSDEGYSNSHFQAIVPPKRRRNCYRIDEEQMNVEITRGRSDIYDILTHLTFIFIESHKIKDRVLIDDLGKVSRDWKKLEQAALQNKKLSLIEREKAISHVANILGRTFAEVSAIYDDFGNTTSPDRFLHIIYWLGKIAIEEVVDNNKRTITFSPILRERLGHHIHGEIWANDIKEVLQKNDLLSRPIHVISANMHSVMNSIFATHVLKNKFKDKTDFDIYEELSKSGANDLRDKVSAFALQHGMISLPDTSGTNIDVQIFDTAKIDWTKSAFAKAKIEKESPVLIVMDYAFGEQAFETIDELLKPYKIGKEKIFLNVESVSIMGKAGILEGGKGDIMIPNAHINEGTADNYSFHNELTAKMFEGNDIPVFAGPMITVLGTSLQNRDLLKFFHESTWEAIGLEMEGSYYQKAIQSASKIRKSINENVKVRYAYYASDNPLETGSTLASGGLGTTGVKPTYLITIKILEQIFNVK</sequence>
<dbReference type="OMA" id="KVRYAYY"/>
<dbReference type="GeneID" id="66553591"/>
<dbReference type="AlphaFoldDB" id="A0A075SAE5"/>
<name>A0A075SAE5_FLAPS</name>
<dbReference type="Pfam" id="PF21850">
    <property type="entry name" value="DUF6909"/>
    <property type="match status" value="2"/>
</dbReference>
<dbReference type="KEGG" id="fpc:FPSM_02616"/>
<reference evidence="1 2" key="1">
    <citation type="submission" date="2020-07" db="EMBL/GenBank/DDBJ databases">
        <title>Genomic characterization of Flavobacterium psychrophilum strains.</title>
        <authorList>
            <person name="Castillo D."/>
            <person name="Jorgensen J."/>
            <person name="Middelboe M."/>
        </authorList>
    </citation>
    <scope>NUCLEOTIDE SEQUENCE [LARGE SCALE GENOMIC DNA]</scope>
    <source>
        <strain evidence="1 2">FPS-R7</strain>
    </source>
</reference>
<dbReference type="KEGG" id="fpw:IA04_12195"/>
<dbReference type="Proteomes" id="UP000596329">
    <property type="component" value="Chromosome"/>
</dbReference>
<dbReference type="KEGG" id="fpk:IA06_12270"/>
<dbReference type="RefSeq" id="WP_011964567.1">
    <property type="nucleotide sequence ID" value="NZ_CBCRUG010000014.1"/>
</dbReference>